<name>A0A9X2CZ57_9GAMM</name>
<dbReference type="RefSeq" id="WP_250456353.1">
    <property type="nucleotide sequence ID" value="NZ_JAJKBJ010000004.1"/>
</dbReference>
<gene>
    <name evidence="3" type="ORF">LOX96_05095</name>
</gene>
<accession>A0A9X2CZ57</accession>
<dbReference type="AlphaFoldDB" id="A0A9X2CZ57"/>
<dbReference type="EMBL" id="JAJKBJ010000004">
    <property type="protein sequence ID" value="MCL9683458.1"/>
    <property type="molecule type" value="Genomic_DNA"/>
</dbReference>
<keyword evidence="2" id="KW-1133">Transmembrane helix</keyword>
<organism evidence="3 4">
    <name type="scientific">Legionella maioricensis</name>
    <dbReference type="NCBI Taxonomy" id="2896528"/>
    <lineage>
        <taxon>Bacteria</taxon>
        <taxon>Pseudomonadati</taxon>
        <taxon>Pseudomonadota</taxon>
        <taxon>Gammaproteobacteria</taxon>
        <taxon>Legionellales</taxon>
        <taxon>Legionellaceae</taxon>
        <taxon>Legionella</taxon>
    </lineage>
</organism>
<keyword evidence="1" id="KW-0175">Coiled coil</keyword>
<reference evidence="3" key="1">
    <citation type="submission" date="2021-11" db="EMBL/GenBank/DDBJ databases">
        <title>Legionella maioricencis sp. nov., a new species isolated from hot water samples in Mallorca.</title>
        <authorList>
            <person name="Crespi S."/>
            <person name="Drasar V."/>
            <person name="Salva-Serra F."/>
            <person name="Jaen-Luchoro D."/>
            <person name="Pineiro-Iglesias B."/>
            <person name="Aliaga F."/>
            <person name="Fernandez-Juarez V."/>
            <person name="Coll G."/>
            <person name="Moore E.R.B."/>
            <person name="Bennasar-Figueras A."/>
        </authorList>
    </citation>
    <scope>NUCLEOTIDE SEQUENCE</scope>
    <source>
        <strain evidence="3">HCPI-6</strain>
    </source>
</reference>
<sequence>MWHSILMYELLEKIPKENRSEGKDFLDKLFLTVRQVKHNPEIEFFLLLVEKSFLRFEEAPPSSVTLTEFSRHIMGLTLLCLKMSNDKAIWNDDFIPYLAPIKKYLEMDESKRPILHLNEFERKTFRDLEYSLKIDVDHFMSIIEDYGTFQTTQFLVDSFKRLKTDNSSEFKIEKLEKLLEQQRMEQQNKTAEEVQTQKVIRIYEKKINKLPVTFDEANTKELVQKRRIELLHQLNIITAQLAISVPLKTSGEEPRISVAITEKTKAINSMAQQLEEHILKEQHQRQQEEAQKRDADQVIKDYVQLLNGLSVTFDKTTTVELVRERRDELLYQLNSIIAHNKNTVLAALATLQIDGELPQINAAIAEKTMAINSMAQQLEEHILKEQRQRQQEEAQKRDADQVIKDYVQLLNGLPVTFDKATTVELVDERRDELLHQLSTIIAHNKSEVLAALATLQINGEPPQITAAIIEKTTAINSLAQQVVLQIQLAEEHHFEQERLRTQSIQEEPYRQSELNTDSSSLSNISMMILGGFIATAGIAAVAIAFTVLNAATLGIPGIVVACIGVAAALSGIGLFATGTYKNRTIIPEELTNITNEIVFQ</sequence>
<keyword evidence="2" id="KW-0812">Transmembrane</keyword>
<feature type="coiled-coil region" evidence="1">
    <location>
        <begin position="375"/>
        <end position="402"/>
    </location>
</feature>
<evidence type="ECO:0000256" key="1">
    <source>
        <dbReference type="SAM" id="Coils"/>
    </source>
</evidence>
<keyword evidence="2" id="KW-0472">Membrane</keyword>
<evidence type="ECO:0000313" key="3">
    <source>
        <dbReference type="EMBL" id="MCL9683458.1"/>
    </source>
</evidence>
<feature type="transmembrane region" description="Helical" evidence="2">
    <location>
        <begin position="528"/>
        <end position="548"/>
    </location>
</feature>
<evidence type="ECO:0000256" key="2">
    <source>
        <dbReference type="SAM" id="Phobius"/>
    </source>
</evidence>
<protein>
    <submittedName>
        <fullName evidence="3">Uncharacterized protein</fullName>
    </submittedName>
</protein>
<comment type="caution">
    <text evidence="3">The sequence shown here is derived from an EMBL/GenBank/DDBJ whole genome shotgun (WGS) entry which is preliminary data.</text>
</comment>
<evidence type="ECO:0000313" key="4">
    <source>
        <dbReference type="Proteomes" id="UP001139721"/>
    </source>
</evidence>
<proteinExistence type="predicted"/>
<dbReference type="Proteomes" id="UP001139721">
    <property type="component" value="Unassembled WGS sequence"/>
</dbReference>
<keyword evidence="4" id="KW-1185">Reference proteome</keyword>
<feature type="transmembrane region" description="Helical" evidence="2">
    <location>
        <begin position="554"/>
        <end position="576"/>
    </location>
</feature>